<accession>A0A7W6H588</accession>
<evidence type="ECO:0000313" key="2">
    <source>
        <dbReference type="EMBL" id="MBB3998781.1"/>
    </source>
</evidence>
<dbReference type="AlphaFoldDB" id="A0A7W6H588"/>
<comment type="caution">
    <text evidence="2">The sequence shown here is derived from an EMBL/GenBank/DDBJ whole genome shotgun (WGS) entry which is preliminary data.</text>
</comment>
<sequence>MPIAIEIPSEVERALDDYAAANAMSSRQHAIASILSAYLEQSGHLGRTPEHGTRPEDLTTANDD</sequence>
<keyword evidence="3" id="KW-1185">Reference proteome</keyword>
<evidence type="ECO:0000313" key="3">
    <source>
        <dbReference type="Proteomes" id="UP000542776"/>
    </source>
</evidence>
<proteinExistence type="predicted"/>
<organism evidence="2 3">
    <name type="scientific">Aureimonas pseudogalii</name>
    <dbReference type="NCBI Taxonomy" id="1744844"/>
    <lineage>
        <taxon>Bacteria</taxon>
        <taxon>Pseudomonadati</taxon>
        <taxon>Pseudomonadota</taxon>
        <taxon>Alphaproteobacteria</taxon>
        <taxon>Hyphomicrobiales</taxon>
        <taxon>Aurantimonadaceae</taxon>
        <taxon>Aureimonas</taxon>
    </lineage>
</organism>
<dbReference type="EMBL" id="JACIEK010000006">
    <property type="protein sequence ID" value="MBB3998781.1"/>
    <property type="molecule type" value="Genomic_DNA"/>
</dbReference>
<dbReference type="Proteomes" id="UP000542776">
    <property type="component" value="Unassembled WGS sequence"/>
</dbReference>
<dbReference type="RefSeq" id="WP_183200303.1">
    <property type="nucleotide sequence ID" value="NZ_JACIEK010000006.1"/>
</dbReference>
<name>A0A7W6H588_9HYPH</name>
<evidence type="ECO:0000256" key="1">
    <source>
        <dbReference type="SAM" id="MobiDB-lite"/>
    </source>
</evidence>
<reference evidence="2 3" key="1">
    <citation type="submission" date="2020-08" db="EMBL/GenBank/DDBJ databases">
        <title>Genomic Encyclopedia of Type Strains, Phase IV (KMG-IV): sequencing the most valuable type-strain genomes for metagenomic binning, comparative biology and taxonomic classification.</title>
        <authorList>
            <person name="Goeker M."/>
        </authorList>
    </citation>
    <scope>NUCLEOTIDE SEQUENCE [LARGE SCALE GENOMIC DNA]</scope>
    <source>
        <strain evidence="2 3">DSM 102238</strain>
    </source>
</reference>
<feature type="region of interest" description="Disordered" evidence="1">
    <location>
        <begin position="43"/>
        <end position="64"/>
    </location>
</feature>
<protein>
    <submittedName>
        <fullName evidence="2">Metal-responsive CopG/Arc/MetJ family transcriptional regulator</fullName>
    </submittedName>
</protein>
<feature type="compositionally biased region" description="Basic and acidic residues" evidence="1">
    <location>
        <begin position="47"/>
        <end position="57"/>
    </location>
</feature>
<gene>
    <name evidence="2" type="ORF">GGR04_002629</name>
</gene>